<sequence length="112" mass="13639">MGAVAIVDRYKQKCASDDEYLFVYSFVPIKLYKLDENEQCIWQNPRPASRMYWRPNKFIFLKEDDKTTERETNIIKDQIKNLQFSKIKVEDKEIVINHKLLFPWWMVKYPTQ</sequence>
<proteinExistence type="predicted"/>
<gene>
    <name evidence="1" type="ORF">QE152_g29847</name>
</gene>
<organism evidence="1 2">
    <name type="scientific">Popillia japonica</name>
    <name type="common">Japanese beetle</name>
    <dbReference type="NCBI Taxonomy" id="7064"/>
    <lineage>
        <taxon>Eukaryota</taxon>
        <taxon>Metazoa</taxon>
        <taxon>Ecdysozoa</taxon>
        <taxon>Arthropoda</taxon>
        <taxon>Hexapoda</taxon>
        <taxon>Insecta</taxon>
        <taxon>Pterygota</taxon>
        <taxon>Neoptera</taxon>
        <taxon>Endopterygota</taxon>
        <taxon>Coleoptera</taxon>
        <taxon>Polyphaga</taxon>
        <taxon>Scarabaeiformia</taxon>
        <taxon>Scarabaeidae</taxon>
        <taxon>Rutelinae</taxon>
        <taxon>Popillia</taxon>
    </lineage>
</organism>
<dbReference type="AlphaFoldDB" id="A0AAW1JGD3"/>
<dbReference type="Proteomes" id="UP001458880">
    <property type="component" value="Unassembled WGS sequence"/>
</dbReference>
<name>A0AAW1JGD3_POPJA</name>
<reference evidence="1 2" key="1">
    <citation type="journal article" date="2024" name="BMC Genomics">
        <title>De novo assembly and annotation of Popillia japonica's genome with initial clues to its potential as an invasive pest.</title>
        <authorList>
            <person name="Cucini C."/>
            <person name="Boschi S."/>
            <person name="Funari R."/>
            <person name="Cardaioli E."/>
            <person name="Iannotti N."/>
            <person name="Marturano G."/>
            <person name="Paoli F."/>
            <person name="Bruttini M."/>
            <person name="Carapelli A."/>
            <person name="Frati F."/>
            <person name="Nardi F."/>
        </authorList>
    </citation>
    <scope>NUCLEOTIDE SEQUENCE [LARGE SCALE GENOMIC DNA]</scope>
    <source>
        <strain evidence="1">DMR45628</strain>
    </source>
</reference>
<protein>
    <submittedName>
        <fullName evidence="1">Uncharacterized protein</fullName>
    </submittedName>
</protein>
<comment type="caution">
    <text evidence="1">The sequence shown here is derived from an EMBL/GenBank/DDBJ whole genome shotgun (WGS) entry which is preliminary data.</text>
</comment>
<evidence type="ECO:0000313" key="1">
    <source>
        <dbReference type="EMBL" id="KAK9702580.1"/>
    </source>
</evidence>
<keyword evidence="2" id="KW-1185">Reference proteome</keyword>
<accession>A0AAW1JGD3</accession>
<evidence type="ECO:0000313" key="2">
    <source>
        <dbReference type="Proteomes" id="UP001458880"/>
    </source>
</evidence>
<dbReference type="EMBL" id="JASPKY010000389">
    <property type="protein sequence ID" value="KAK9702580.1"/>
    <property type="molecule type" value="Genomic_DNA"/>
</dbReference>